<gene>
    <name evidence="3" type="ORF">Agabi119p4_1439</name>
</gene>
<comment type="caution">
    <text evidence="3">The sequence shown here is derived from an EMBL/GenBank/DDBJ whole genome shotgun (WGS) entry which is preliminary data.</text>
</comment>
<proteinExistence type="predicted"/>
<feature type="transmembrane region" description="Helical" evidence="2">
    <location>
        <begin position="270"/>
        <end position="286"/>
    </location>
</feature>
<feature type="transmembrane region" description="Helical" evidence="2">
    <location>
        <begin position="240"/>
        <end position="258"/>
    </location>
</feature>
<dbReference type="AlphaFoldDB" id="A0A8H7F9W9"/>
<evidence type="ECO:0000313" key="3">
    <source>
        <dbReference type="EMBL" id="KAF7783415.1"/>
    </source>
</evidence>
<sequence>MIIPPLSAIPSPTFNPPTPSFNIDLHDSTNVLINLLGREGPECADISRYRTTTNIVLSCLTTILACTWVALHLDVPKSHQSIWKYFWRRFGWMIVALIAPELIAGIAIKERLAAKKYMDEWNANFVSLCKNTSLFVIISNADHLTQGDPKIVTIRGKTSEQYARELKDKKYDSRWTLTHGFLADMGGIRLYDAGDKHLQKFRPGSKIFEDLKMRSIIQQIGLISCDDIQDKSKGDWMTKFFVVIQTTWFIIQCLARWAVHLPVAELEVVTLAYAVQNIFIYILWWNKPQSLSVPFRLYFEKDSEQFPEKLAAKSASVQEVPLLPHSPSEHVVDEGPHSSLPVSEARRTRSRRGRKRSLLVNEVWVQPTQTGIQGFFMGLFGGDGYWLFLLLAGTIFGALHLIPLWLSTFPSDIERKMWQVSAFYVTVAPLGLPIAGLVFMLVIGTALCCCCLDTEDAAAGLTAVFAFCAVAAYAVARIILLVLPFTTLRFLPKEAFRSVEWTRFIPHF</sequence>
<keyword evidence="2" id="KW-1133">Transmembrane helix</keyword>
<feature type="transmembrane region" description="Helical" evidence="2">
    <location>
        <begin position="459"/>
        <end position="483"/>
    </location>
</feature>
<dbReference type="PANTHER" id="PTHR35043">
    <property type="entry name" value="TRANSCRIPTION FACTOR DOMAIN-CONTAINING PROTEIN"/>
    <property type="match status" value="1"/>
</dbReference>
<feature type="transmembrane region" description="Helical" evidence="2">
    <location>
        <begin position="55"/>
        <end position="73"/>
    </location>
</feature>
<protein>
    <submittedName>
        <fullName evidence="3">Uncharacterized protein</fullName>
    </submittedName>
</protein>
<feature type="compositionally biased region" description="Basic and acidic residues" evidence="1">
    <location>
        <begin position="327"/>
        <end position="336"/>
    </location>
</feature>
<evidence type="ECO:0000256" key="1">
    <source>
        <dbReference type="SAM" id="MobiDB-lite"/>
    </source>
</evidence>
<keyword evidence="2" id="KW-0472">Membrane</keyword>
<feature type="transmembrane region" description="Helical" evidence="2">
    <location>
        <begin position="85"/>
        <end position="108"/>
    </location>
</feature>
<feature type="transmembrane region" description="Helical" evidence="2">
    <location>
        <begin position="386"/>
        <end position="409"/>
    </location>
</feature>
<dbReference type="Proteomes" id="UP000629468">
    <property type="component" value="Unassembled WGS sequence"/>
</dbReference>
<feature type="region of interest" description="Disordered" evidence="1">
    <location>
        <begin position="325"/>
        <end position="349"/>
    </location>
</feature>
<name>A0A8H7F9W9_AGABI</name>
<organism evidence="3 4">
    <name type="scientific">Agaricus bisporus var. burnettii</name>
    <dbReference type="NCBI Taxonomy" id="192524"/>
    <lineage>
        <taxon>Eukaryota</taxon>
        <taxon>Fungi</taxon>
        <taxon>Dikarya</taxon>
        <taxon>Basidiomycota</taxon>
        <taxon>Agaricomycotina</taxon>
        <taxon>Agaricomycetes</taxon>
        <taxon>Agaricomycetidae</taxon>
        <taxon>Agaricales</taxon>
        <taxon>Agaricineae</taxon>
        <taxon>Agaricaceae</taxon>
        <taxon>Agaricus</taxon>
    </lineage>
</organism>
<feature type="transmembrane region" description="Helical" evidence="2">
    <location>
        <begin position="421"/>
        <end position="447"/>
    </location>
</feature>
<dbReference type="PANTHER" id="PTHR35043:SF7">
    <property type="entry name" value="TRANSCRIPTION FACTOR DOMAIN-CONTAINING PROTEIN"/>
    <property type="match status" value="1"/>
</dbReference>
<evidence type="ECO:0000256" key="2">
    <source>
        <dbReference type="SAM" id="Phobius"/>
    </source>
</evidence>
<dbReference type="EMBL" id="JABXXO010000002">
    <property type="protein sequence ID" value="KAF7783415.1"/>
    <property type="molecule type" value="Genomic_DNA"/>
</dbReference>
<accession>A0A8H7F9W9</accession>
<reference evidence="3 4" key="1">
    <citation type="journal article" name="Sci. Rep.">
        <title>Telomere-to-telomere assembled and centromere annotated genomes of the two main subspecies of the button mushroom Agaricus bisporus reveal especially polymorphic chromosome ends.</title>
        <authorList>
            <person name="Sonnenberg A.S.M."/>
            <person name="Sedaghat-Telgerd N."/>
            <person name="Lavrijssen B."/>
            <person name="Ohm R.A."/>
            <person name="Hendrickx P.M."/>
            <person name="Scholtmeijer K."/>
            <person name="Baars J.J.P."/>
            <person name="van Peer A."/>
        </authorList>
    </citation>
    <scope>NUCLEOTIDE SEQUENCE [LARGE SCALE GENOMIC DNA]</scope>
    <source>
        <strain evidence="3 4">H119_p4</strain>
    </source>
</reference>
<keyword evidence="2" id="KW-0812">Transmembrane</keyword>
<evidence type="ECO:0000313" key="4">
    <source>
        <dbReference type="Proteomes" id="UP000629468"/>
    </source>
</evidence>